<proteinExistence type="predicted"/>
<comment type="caution">
    <text evidence="2">The sequence shown here is derived from an EMBL/GenBank/DDBJ whole genome shotgun (WGS) entry which is preliminary data.</text>
</comment>
<accession>A0ABT9G3X4</accession>
<gene>
    <name evidence="2" type="ORF">Q8X39_11045</name>
</gene>
<dbReference type="RefSeq" id="WP_305749727.1">
    <property type="nucleotide sequence ID" value="NZ_JAUZEE010000005.1"/>
</dbReference>
<reference evidence="2 3" key="1">
    <citation type="submission" date="2023-08" db="EMBL/GenBank/DDBJ databases">
        <authorList>
            <person name="Roldan D.M."/>
            <person name="Menes R.J."/>
        </authorList>
    </citation>
    <scope>NUCLEOTIDE SEQUENCE [LARGE SCALE GENOMIC DNA]</scope>
    <source>
        <strain evidence="2 3">CCM 2812</strain>
    </source>
</reference>
<keyword evidence="3" id="KW-1185">Reference proteome</keyword>
<feature type="signal peptide" evidence="1">
    <location>
        <begin position="1"/>
        <end position="18"/>
    </location>
</feature>
<dbReference type="EMBL" id="JAUZEE010000005">
    <property type="protein sequence ID" value="MDP4301174.1"/>
    <property type="molecule type" value="Genomic_DNA"/>
</dbReference>
<evidence type="ECO:0000256" key="1">
    <source>
        <dbReference type="SAM" id="SignalP"/>
    </source>
</evidence>
<organism evidence="2 3">
    <name type="scientific">Leptothrix discophora</name>
    <dbReference type="NCBI Taxonomy" id="89"/>
    <lineage>
        <taxon>Bacteria</taxon>
        <taxon>Pseudomonadati</taxon>
        <taxon>Pseudomonadota</taxon>
        <taxon>Betaproteobacteria</taxon>
        <taxon>Burkholderiales</taxon>
        <taxon>Sphaerotilaceae</taxon>
        <taxon>Leptothrix</taxon>
    </lineage>
</organism>
<evidence type="ECO:0000313" key="3">
    <source>
        <dbReference type="Proteomes" id="UP001235760"/>
    </source>
</evidence>
<dbReference type="Proteomes" id="UP001235760">
    <property type="component" value="Unassembled WGS sequence"/>
</dbReference>
<keyword evidence="1" id="KW-0732">Signal</keyword>
<name>A0ABT9G3X4_LEPDI</name>
<evidence type="ECO:0000313" key="2">
    <source>
        <dbReference type="EMBL" id="MDP4301174.1"/>
    </source>
</evidence>
<protein>
    <recommendedName>
        <fullName evidence="4">SPOR domain-containing protein</fullName>
    </recommendedName>
</protein>
<feature type="chain" id="PRO_5046273295" description="SPOR domain-containing protein" evidence="1">
    <location>
        <begin position="19"/>
        <end position="217"/>
    </location>
</feature>
<evidence type="ECO:0008006" key="4">
    <source>
        <dbReference type="Google" id="ProtNLM"/>
    </source>
</evidence>
<sequence length="217" mass="24240">MMLRRLFVLLLLANAALAAWQAGWLDGLIGQPVSLRDREPQRLEAQVAPEALQILTPAALARRTPPPTCLEAGPLSSAELPQAEAALRQLMPEGGWSQITRERPGSWMVYMGRYTSKATMERRADELRKREVAFEEVRDLPEYEPGFLFGRYASEADANAARQRLLAQKVRFARVVRLEPPSTSHLLRIPRADAELQQKAVALGELVRGKPLHACGR</sequence>